<keyword evidence="4" id="KW-0175">Coiled coil</keyword>
<dbReference type="SUPFAM" id="SSF56496">
    <property type="entry name" value="Fibrinogen C-terminal domain-like"/>
    <property type="match status" value="1"/>
</dbReference>
<dbReference type="OrthoDB" id="6359386at2759"/>
<comment type="subcellular location">
    <subcellularLocation>
        <location evidence="1">Secreted</location>
    </subcellularLocation>
</comment>
<sequence>MARFFYFGILALCYCSTNCAILSVEDQLQQLRENIIQIKEVWAEKENRLETKVTQLDAKVTRLEAIVNIQESLFKNSLLGNEIEKQTISIKPSLSADRFHFENNLLAGMNTIFRTCDESRAADPSLTSGMYWIDPDGQGIGDNPIYVYCNMTTGTTSILHDNELKTDVGHCANPGCYSKAINYNATIRQMAALAELSAECYQSIRVS</sequence>
<dbReference type="Proteomes" id="UP000789390">
    <property type="component" value="Unassembled WGS sequence"/>
</dbReference>
<dbReference type="GO" id="GO:0005201">
    <property type="term" value="F:extracellular matrix structural constituent"/>
    <property type="evidence" value="ECO:0007669"/>
    <property type="project" value="InterPro"/>
</dbReference>
<organism evidence="7 8">
    <name type="scientific">Daphnia galeata</name>
    <dbReference type="NCBI Taxonomy" id="27404"/>
    <lineage>
        <taxon>Eukaryota</taxon>
        <taxon>Metazoa</taxon>
        <taxon>Ecdysozoa</taxon>
        <taxon>Arthropoda</taxon>
        <taxon>Crustacea</taxon>
        <taxon>Branchiopoda</taxon>
        <taxon>Diplostraca</taxon>
        <taxon>Cladocera</taxon>
        <taxon>Anomopoda</taxon>
        <taxon>Daphniidae</taxon>
        <taxon>Daphnia</taxon>
    </lineage>
</organism>
<evidence type="ECO:0000256" key="3">
    <source>
        <dbReference type="ARBA" id="ARBA00023119"/>
    </source>
</evidence>
<evidence type="ECO:0000256" key="5">
    <source>
        <dbReference type="SAM" id="SignalP"/>
    </source>
</evidence>
<feature type="coiled-coil region" evidence="4">
    <location>
        <begin position="21"/>
        <end position="48"/>
    </location>
</feature>
<proteinExistence type="predicted"/>
<evidence type="ECO:0000256" key="2">
    <source>
        <dbReference type="ARBA" id="ARBA00022525"/>
    </source>
</evidence>
<dbReference type="AlphaFoldDB" id="A0A8J2WCT4"/>
<dbReference type="NCBIfam" id="NF040941">
    <property type="entry name" value="GGGWT_bact"/>
    <property type="match status" value="1"/>
</dbReference>
<dbReference type="Pfam" id="PF01410">
    <property type="entry name" value="COLFI"/>
    <property type="match status" value="1"/>
</dbReference>
<feature type="chain" id="PRO_5035150333" description="Fibrillar collagen NC1 domain-containing protein" evidence="5">
    <location>
        <begin position="20"/>
        <end position="207"/>
    </location>
</feature>
<dbReference type="InterPro" id="IPR000885">
    <property type="entry name" value="Fib_collagen_C"/>
</dbReference>
<evidence type="ECO:0000256" key="4">
    <source>
        <dbReference type="SAM" id="Coils"/>
    </source>
</evidence>
<dbReference type="EMBL" id="CAKKLH010000068">
    <property type="protein sequence ID" value="CAH0101971.1"/>
    <property type="molecule type" value="Genomic_DNA"/>
</dbReference>
<evidence type="ECO:0000313" key="7">
    <source>
        <dbReference type="EMBL" id="CAH0101971.1"/>
    </source>
</evidence>
<dbReference type="InterPro" id="IPR036056">
    <property type="entry name" value="Fibrinogen-like_C"/>
</dbReference>
<dbReference type="GO" id="GO:0005576">
    <property type="term" value="C:extracellular region"/>
    <property type="evidence" value="ECO:0007669"/>
    <property type="project" value="UniProtKB-SubCell"/>
</dbReference>
<keyword evidence="8" id="KW-1185">Reference proteome</keyword>
<name>A0A8J2WCT4_9CRUS</name>
<feature type="domain" description="Fibrillar collagen NC1" evidence="6">
    <location>
        <begin position="113"/>
        <end position="165"/>
    </location>
</feature>
<dbReference type="Gene3D" id="2.60.120.1000">
    <property type="match status" value="1"/>
</dbReference>
<comment type="caution">
    <text evidence="7">The sequence shown here is derived from an EMBL/GenBank/DDBJ whole genome shotgun (WGS) entry which is preliminary data.</text>
</comment>
<evidence type="ECO:0000259" key="6">
    <source>
        <dbReference type="Pfam" id="PF01410"/>
    </source>
</evidence>
<evidence type="ECO:0000256" key="1">
    <source>
        <dbReference type="ARBA" id="ARBA00004613"/>
    </source>
</evidence>
<dbReference type="GO" id="GO:0005581">
    <property type="term" value="C:collagen trimer"/>
    <property type="evidence" value="ECO:0007669"/>
    <property type="project" value="UniProtKB-KW"/>
</dbReference>
<feature type="signal peptide" evidence="5">
    <location>
        <begin position="1"/>
        <end position="19"/>
    </location>
</feature>
<keyword evidence="5" id="KW-0732">Signal</keyword>
<evidence type="ECO:0000313" key="8">
    <source>
        <dbReference type="Proteomes" id="UP000789390"/>
    </source>
</evidence>
<reference evidence="7" key="1">
    <citation type="submission" date="2021-11" db="EMBL/GenBank/DDBJ databases">
        <authorList>
            <person name="Schell T."/>
        </authorList>
    </citation>
    <scope>NUCLEOTIDE SEQUENCE</scope>
    <source>
        <strain evidence="7">M5</strain>
    </source>
</reference>
<protein>
    <recommendedName>
        <fullName evidence="6">Fibrillar collagen NC1 domain-containing protein</fullName>
    </recommendedName>
</protein>
<keyword evidence="3" id="KW-0176">Collagen</keyword>
<keyword evidence="2" id="KW-0964">Secreted</keyword>
<gene>
    <name evidence="7" type="ORF">DGAL_LOCUS4344</name>
</gene>
<accession>A0A8J2WCT4</accession>